<keyword evidence="5 6" id="KW-0472">Membrane</keyword>
<feature type="transmembrane region" description="Helical" evidence="6">
    <location>
        <begin position="102"/>
        <end position="121"/>
    </location>
</feature>
<dbReference type="RefSeq" id="WP_238713529.1">
    <property type="nucleotide sequence ID" value="NZ_JAEPBH010000017.1"/>
</dbReference>
<name>A0A8K0XZ73_9ENTR</name>
<feature type="transmembrane region" description="Helical" evidence="6">
    <location>
        <begin position="128"/>
        <end position="147"/>
    </location>
</feature>
<comment type="similarity">
    <text evidence="2">Belongs to the TMEM86 family.</text>
</comment>
<dbReference type="Pfam" id="PF07947">
    <property type="entry name" value="YhhN"/>
    <property type="match status" value="1"/>
</dbReference>
<feature type="transmembrane region" description="Helical" evidence="6">
    <location>
        <begin position="159"/>
        <end position="177"/>
    </location>
</feature>
<evidence type="ECO:0000256" key="3">
    <source>
        <dbReference type="ARBA" id="ARBA00022692"/>
    </source>
</evidence>
<reference evidence="7" key="1">
    <citation type="submission" date="2021-01" db="EMBL/GenBank/DDBJ databases">
        <title>Intestinitalea alba gen. nov., sp. nov., a novel genus of the family Enterobacteriaceae, isolated from the gut of the plastic-eating mealworm Tenebrio molitor L.</title>
        <authorList>
            <person name="Yang Y."/>
        </authorList>
    </citation>
    <scope>NUCLEOTIDE SEQUENCE</scope>
    <source>
        <strain evidence="7">BIT-L3</strain>
    </source>
</reference>
<feature type="transmembrane region" description="Helical" evidence="6">
    <location>
        <begin position="189"/>
        <end position="207"/>
    </location>
</feature>
<dbReference type="InterPro" id="IPR012506">
    <property type="entry name" value="TMEM86B-like"/>
</dbReference>
<comment type="caution">
    <text evidence="7">The sequence shown here is derived from an EMBL/GenBank/DDBJ whole genome shotgun (WGS) entry which is preliminary data.</text>
</comment>
<gene>
    <name evidence="7" type="ORF">JJB97_08115</name>
</gene>
<proteinExistence type="inferred from homology"/>
<evidence type="ECO:0000256" key="4">
    <source>
        <dbReference type="ARBA" id="ARBA00022989"/>
    </source>
</evidence>
<dbReference type="PANTHER" id="PTHR31885:SF6">
    <property type="entry name" value="GH04784P"/>
    <property type="match status" value="1"/>
</dbReference>
<protein>
    <submittedName>
        <fullName evidence="7">Lysoplasmalogenase</fullName>
    </submittedName>
</protein>
<evidence type="ECO:0000313" key="8">
    <source>
        <dbReference type="Proteomes" id="UP000659047"/>
    </source>
</evidence>
<evidence type="ECO:0000256" key="1">
    <source>
        <dbReference type="ARBA" id="ARBA00004141"/>
    </source>
</evidence>
<evidence type="ECO:0000256" key="6">
    <source>
        <dbReference type="SAM" id="Phobius"/>
    </source>
</evidence>
<feature type="transmembrane region" description="Helical" evidence="6">
    <location>
        <begin position="34"/>
        <end position="64"/>
    </location>
</feature>
<keyword evidence="3 6" id="KW-0812">Transmembrane</keyword>
<organism evidence="7 8">
    <name type="scientific">Tenebrionibacter intestinalis</name>
    <dbReference type="NCBI Taxonomy" id="2799638"/>
    <lineage>
        <taxon>Bacteria</taxon>
        <taxon>Pseudomonadati</taxon>
        <taxon>Pseudomonadota</taxon>
        <taxon>Gammaproteobacteria</taxon>
        <taxon>Enterobacterales</taxon>
        <taxon>Enterobacteriaceae</taxon>
        <taxon>Tenebrionibacter/Tenebrionicola group</taxon>
        <taxon>Tenebrionibacter</taxon>
    </lineage>
</organism>
<dbReference type="Proteomes" id="UP000659047">
    <property type="component" value="Unassembled WGS sequence"/>
</dbReference>
<dbReference type="EMBL" id="JAEPBH010000017">
    <property type="protein sequence ID" value="MBK4715294.1"/>
    <property type="molecule type" value="Genomic_DNA"/>
</dbReference>
<accession>A0A8K0XZ73</accession>
<dbReference type="GO" id="GO:0016787">
    <property type="term" value="F:hydrolase activity"/>
    <property type="evidence" value="ECO:0007669"/>
    <property type="project" value="TreeGrafter"/>
</dbReference>
<dbReference type="PANTHER" id="PTHR31885">
    <property type="entry name" value="GH04784P"/>
    <property type="match status" value="1"/>
</dbReference>
<comment type="subcellular location">
    <subcellularLocation>
        <location evidence="1">Membrane</location>
        <topology evidence="1">Multi-pass membrane protein</topology>
    </subcellularLocation>
</comment>
<evidence type="ECO:0000256" key="5">
    <source>
        <dbReference type="ARBA" id="ARBA00023136"/>
    </source>
</evidence>
<sequence length="208" mass="23528">MLWSFIAVFFSGWLYVDASCRGPAWQRWVFKPVTLLLLLLLAWQAPMFSAAGYLVLAGLFASLVGDALAQFPQQRMLYAIGAYFLSHLLYTIWFASGMSFTFFWPLPLTLLIIGALSIAIIWSRLDEYRWPVCTFIGMTLVMVWLAAEQWFMRPTDSAFSGFAGASLLLLGNIIGFISHYRRRFQADSAIAAACYFGGHFLIVRALYL</sequence>
<feature type="transmembrane region" description="Helical" evidence="6">
    <location>
        <begin position="76"/>
        <end position="96"/>
    </location>
</feature>
<dbReference type="GO" id="GO:0016020">
    <property type="term" value="C:membrane"/>
    <property type="evidence" value="ECO:0007669"/>
    <property type="project" value="UniProtKB-SubCell"/>
</dbReference>
<keyword evidence="4 6" id="KW-1133">Transmembrane helix</keyword>
<dbReference type="AlphaFoldDB" id="A0A8K0XZ73"/>
<evidence type="ECO:0000256" key="2">
    <source>
        <dbReference type="ARBA" id="ARBA00007375"/>
    </source>
</evidence>
<evidence type="ECO:0000313" key="7">
    <source>
        <dbReference type="EMBL" id="MBK4715294.1"/>
    </source>
</evidence>
<keyword evidence="8" id="KW-1185">Reference proteome</keyword>